<protein>
    <submittedName>
        <fullName evidence="1">Uncharacterized protein</fullName>
    </submittedName>
</protein>
<reference evidence="1" key="1">
    <citation type="submission" date="2023-08" db="EMBL/GenBank/DDBJ databases">
        <title>A de novo genome assembly of Solanum verrucosum Schlechtendal, a Mexican diploid species geographically isolated from the other diploid A-genome species in potato relatives.</title>
        <authorList>
            <person name="Hosaka K."/>
        </authorList>
    </citation>
    <scope>NUCLEOTIDE SEQUENCE</scope>
    <source>
        <tissue evidence="1">Young leaves</tissue>
    </source>
</reference>
<dbReference type="AlphaFoldDB" id="A0AAF0UJU2"/>
<gene>
    <name evidence="1" type="ORF">MTR67_040121</name>
</gene>
<sequence>MISRLGLVHECEAHHIYEYDATKQLETLLLSLFYGLRLNNSYKDMAPSRAYVRRNAGDNEELEVPQVFVDPLNEQVTHPEFQVAFQMLAQAMTTQANKEFVARVNPNLGMEVIRIRYFSRMNTPEFHGLKMDDDPQELIDEIYKIVGITGVSIVEKEELVAYQLKGVTNVWFKQWKEQKDIDVGPLDWEKFKGAFLDRFFPLG</sequence>
<name>A0AAF0UJU2_SOLVR</name>
<evidence type="ECO:0000313" key="1">
    <source>
        <dbReference type="EMBL" id="WMV46736.1"/>
    </source>
</evidence>
<accession>A0AAF0UJU2</accession>
<proteinExistence type="predicted"/>
<keyword evidence="2" id="KW-1185">Reference proteome</keyword>
<dbReference type="EMBL" id="CP133620">
    <property type="protein sequence ID" value="WMV46736.1"/>
    <property type="molecule type" value="Genomic_DNA"/>
</dbReference>
<organism evidence="1 2">
    <name type="scientific">Solanum verrucosum</name>
    <dbReference type="NCBI Taxonomy" id="315347"/>
    <lineage>
        <taxon>Eukaryota</taxon>
        <taxon>Viridiplantae</taxon>
        <taxon>Streptophyta</taxon>
        <taxon>Embryophyta</taxon>
        <taxon>Tracheophyta</taxon>
        <taxon>Spermatophyta</taxon>
        <taxon>Magnoliopsida</taxon>
        <taxon>eudicotyledons</taxon>
        <taxon>Gunneridae</taxon>
        <taxon>Pentapetalae</taxon>
        <taxon>asterids</taxon>
        <taxon>lamiids</taxon>
        <taxon>Solanales</taxon>
        <taxon>Solanaceae</taxon>
        <taxon>Solanoideae</taxon>
        <taxon>Solaneae</taxon>
        <taxon>Solanum</taxon>
    </lineage>
</organism>
<evidence type="ECO:0000313" key="2">
    <source>
        <dbReference type="Proteomes" id="UP001234989"/>
    </source>
</evidence>
<dbReference type="Proteomes" id="UP001234989">
    <property type="component" value="Chromosome 9"/>
</dbReference>